<evidence type="ECO:0000313" key="12">
    <source>
        <dbReference type="Proteomes" id="UP000694412"/>
    </source>
</evidence>
<evidence type="ECO:0000259" key="10">
    <source>
        <dbReference type="PROSITE" id="PS51314"/>
    </source>
</evidence>
<feature type="coiled-coil region" evidence="8">
    <location>
        <begin position="160"/>
        <end position="210"/>
    </location>
</feature>
<evidence type="ECO:0000256" key="2">
    <source>
        <dbReference type="ARBA" id="ARBA00007617"/>
    </source>
</evidence>
<accession>A0A8C2Y6Q0</accession>
<evidence type="ECO:0000256" key="5">
    <source>
        <dbReference type="ARBA" id="ARBA00022927"/>
    </source>
</evidence>
<comment type="subcellular location">
    <subcellularLocation>
        <location evidence="1">Late endosome membrane</location>
        <topology evidence="1">Peripheral membrane protein</topology>
    </subcellularLocation>
</comment>
<dbReference type="GO" id="GO:0031902">
    <property type="term" value="C:late endosome membrane"/>
    <property type="evidence" value="ECO:0007669"/>
    <property type="project" value="UniProtKB-SubCell"/>
</dbReference>
<evidence type="ECO:0000256" key="7">
    <source>
        <dbReference type="PROSITE-ProRule" id="PRU00646"/>
    </source>
</evidence>
<dbReference type="AlphaFoldDB" id="A0A8C2Y6Q0"/>
<dbReference type="GO" id="GO:0006612">
    <property type="term" value="P:protein targeting to membrane"/>
    <property type="evidence" value="ECO:0007669"/>
    <property type="project" value="TreeGrafter"/>
</dbReference>
<evidence type="ECO:0000256" key="1">
    <source>
        <dbReference type="ARBA" id="ARBA00004633"/>
    </source>
</evidence>
<dbReference type="PANTHER" id="PTHR13678">
    <property type="entry name" value="VACUOLAR PROTEIN SORTING-ASSOCIATED PROTEIN 37"/>
    <property type="match status" value="1"/>
</dbReference>
<dbReference type="GO" id="GO:0000813">
    <property type="term" value="C:ESCRT I complex"/>
    <property type="evidence" value="ECO:0007669"/>
    <property type="project" value="UniProtKB-ARBA"/>
</dbReference>
<dbReference type="InterPro" id="IPR009851">
    <property type="entry name" value="Mod_r"/>
</dbReference>
<keyword evidence="4" id="KW-0967">Endosome</keyword>
<evidence type="ECO:0000256" key="8">
    <source>
        <dbReference type="SAM" id="Coils"/>
    </source>
</evidence>
<feature type="domain" description="VPS37 C-terminal" evidence="10">
    <location>
        <begin position="167"/>
        <end position="256"/>
    </location>
</feature>
<evidence type="ECO:0000256" key="3">
    <source>
        <dbReference type="ARBA" id="ARBA00022448"/>
    </source>
</evidence>
<evidence type="ECO:0000256" key="4">
    <source>
        <dbReference type="ARBA" id="ARBA00022753"/>
    </source>
</evidence>
<keyword evidence="8" id="KW-0175">Coiled coil</keyword>
<keyword evidence="3 7" id="KW-0813">Transport</keyword>
<evidence type="ECO:0000256" key="9">
    <source>
        <dbReference type="SAM" id="MobiDB-lite"/>
    </source>
</evidence>
<dbReference type="GO" id="GO:0043162">
    <property type="term" value="P:ubiquitin-dependent protein catabolic process via the multivesicular body sorting pathway"/>
    <property type="evidence" value="ECO:0007669"/>
    <property type="project" value="TreeGrafter"/>
</dbReference>
<evidence type="ECO:0000313" key="11">
    <source>
        <dbReference type="Ensembl" id="ENSCJPP00005003962.1"/>
    </source>
</evidence>
<gene>
    <name evidence="11" type="primary">VPS37D</name>
</gene>
<keyword evidence="12" id="KW-1185">Reference proteome</keyword>
<name>A0A8C2Y6Q0_COTJA</name>
<dbReference type="PROSITE" id="PS51314">
    <property type="entry name" value="VPS37_C"/>
    <property type="match status" value="1"/>
</dbReference>
<dbReference type="GO" id="GO:0006623">
    <property type="term" value="P:protein targeting to vacuole"/>
    <property type="evidence" value="ECO:0007669"/>
    <property type="project" value="TreeGrafter"/>
</dbReference>
<comment type="function">
    <text evidence="6">Component of the ESCRT-I complex, a regulator of vesicular trafficking process. Required for the sorting of endocytic ubiquitinated cargos into multivesicular bodies. May be involved in cell growth and differentiation.</text>
</comment>
<dbReference type="Ensembl" id="ENSCJPT00005006820.1">
    <property type="protein sequence ID" value="ENSCJPP00005003962.1"/>
    <property type="gene ID" value="ENSCJPG00005004030.1"/>
</dbReference>
<feature type="region of interest" description="Disordered" evidence="9">
    <location>
        <begin position="298"/>
        <end position="331"/>
    </location>
</feature>
<reference evidence="11" key="1">
    <citation type="submission" date="2015-11" db="EMBL/GenBank/DDBJ databases">
        <authorList>
            <consortium name="International Coturnix japonica Genome Analysis Consortium"/>
            <person name="Warren W."/>
            <person name="Burt D.W."/>
            <person name="Antin P.B."/>
            <person name="Lanford R."/>
            <person name="Gros J."/>
            <person name="Wilson R.K."/>
        </authorList>
    </citation>
    <scope>NUCLEOTIDE SEQUENCE [LARGE SCALE GENOMIC DNA]</scope>
</reference>
<reference evidence="11" key="3">
    <citation type="submission" date="2025-09" db="UniProtKB">
        <authorList>
            <consortium name="Ensembl"/>
        </authorList>
    </citation>
    <scope>IDENTIFICATION</scope>
</reference>
<dbReference type="Proteomes" id="UP000694412">
    <property type="component" value="Chromosome 19"/>
</dbReference>
<evidence type="ECO:0000256" key="6">
    <source>
        <dbReference type="ARBA" id="ARBA00025010"/>
    </source>
</evidence>
<dbReference type="GeneTree" id="ENSGT00950000183012"/>
<protein>
    <submittedName>
        <fullName evidence="11">VPS37D subunit of ESCRT-I</fullName>
    </submittedName>
</protein>
<keyword evidence="5 7" id="KW-0653">Protein transport</keyword>
<feature type="region of interest" description="Disordered" evidence="9">
    <location>
        <begin position="248"/>
        <end position="267"/>
    </location>
</feature>
<organism evidence="11 12">
    <name type="scientific">Coturnix japonica</name>
    <name type="common">Japanese quail</name>
    <name type="synonym">Coturnix coturnix japonica</name>
    <dbReference type="NCBI Taxonomy" id="93934"/>
    <lineage>
        <taxon>Eukaryota</taxon>
        <taxon>Metazoa</taxon>
        <taxon>Chordata</taxon>
        <taxon>Craniata</taxon>
        <taxon>Vertebrata</taxon>
        <taxon>Euteleostomi</taxon>
        <taxon>Archelosauria</taxon>
        <taxon>Archosauria</taxon>
        <taxon>Dinosauria</taxon>
        <taxon>Saurischia</taxon>
        <taxon>Theropoda</taxon>
        <taxon>Coelurosauria</taxon>
        <taxon>Aves</taxon>
        <taxon>Neognathae</taxon>
        <taxon>Galloanserae</taxon>
        <taxon>Galliformes</taxon>
        <taxon>Phasianidae</taxon>
        <taxon>Perdicinae</taxon>
        <taxon>Coturnix</taxon>
    </lineage>
</organism>
<sequence>MHTAGAVWVACSRCRCTQQVQCRLDSGCAAERAQPSTAPRTPAAPLRLRGGAARRGRARGCGSRCWRRRRWGGSGRARPMARPPAPPGAPRCFGALSTGQLRALLQDEPRLQRAVRLSKKFQALQREREERLAANSALARDNLALRPRLEDGKAALAIKYQELREVREACRAKLRRLETYLEECGPQRALDRLRAALDASEAEAEEQMQRFLAHEVPLDVFLESFCRSRARFHVSRTQLEKLQELLQRGRDSAEEPQGLNPASGHGAASPKALQLRCGFVPAVLVPAAAVVPFAVPPKHRLPALGQPPPAPQAAPLSPRPIRRREPEPLQP</sequence>
<dbReference type="Pfam" id="PF07200">
    <property type="entry name" value="Mod_r"/>
    <property type="match status" value="1"/>
</dbReference>
<proteinExistence type="inferred from homology"/>
<comment type="similarity">
    <text evidence="2">Belongs to the VPS37 family.</text>
</comment>
<dbReference type="PANTHER" id="PTHR13678:SF12">
    <property type="entry name" value="VACUOLAR PROTEIN SORTING-ASSOCIATED PROTEIN 37D"/>
    <property type="match status" value="1"/>
</dbReference>
<reference evidence="11" key="2">
    <citation type="submission" date="2025-08" db="UniProtKB">
        <authorList>
            <consortium name="Ensembl"/>
        </authorList>
    </citation>
    <scope>IDENTIFICATION</scope>
</reference>